<dbReference type="Gene3D" id="1.10.8.60">
    <property type="match status" value="1"/>
</dbReference>
<evidence type="ECO:0000259" key="5">
    <source>
        <dbReference type="SMART" id="SM00382"/>
    </source>
</evidence>
<dbReference type="InterPro" id="IPR027417">
    <property type="entry name" value="P-loop_NTPase"/>
</dbReference>
<name>A0A835WKZ9_9CHLO</name>
<feature type="region of interest" description="Disordered" evidence="4">
    <location>
        <begin position="303"/>
        <end position="339"/>
    </location>
</feature>
<dbReference type="PROSITE" id="PS00674">
    <property type="entry name" value="AAA"/>
    <property type="match status" value="1"/>
</dbReference>
<evidence type="ECO:0000313" key="6">
    <source>
        <dbReference type="EMBL" id="KAG2449179.1"/>
    </source>
</evidence>
<evidence type="ECO:0000256" key="2">
    <source>
        <dbReference type="ARBA" id="ARBA00022741"/>
    </source>
</evidence>
<comment type="caution">
    <text evidence="6">The sequence shown here is derived from an EMBL/GenBank/DDBJ whole genome shotgun (WGS) entry which is preliminary data.</text>
</comment>
<feature type="domain" description="AAA+ ATPase" evidence="5">
    <location>
        <begin position="461"/>
        <end position="599"/>
    </location>
</feature>
<dbReference type="SUPFAM" id="SSF52540">
    <property type="entry name" value="P-loop containing nucleoside triphosphate hydrolases"/>
    <property type="match status" value="1"/>
</dbReference>
<dbReference type="Pfam" id="PF17862">
    <property type="entry name" value="AAA_lid_3"/>
    <property type="match status" value="1"/>
</dbReference>
<evidence type="ECO:0000313" key="7">
    <source>
        <dbReference type="Proteomes" id="UP000613740"/>
    </source>
</evidence>
<dbReference type="InterPro" id="IPR003960">
    <property type="entry name" value="ATPase_AAA_CS"/>
</dbReference>
<dbReference type="PANTHER" id="PTHR23074:SF17">
    <property type="entry name" value="FIDGETIN-LIKE PROTEIN 1"/>
    <property type="match status" value="1"/>
</dbReference>
<dbReference type="Pfam" id="PF00004">
    <property type="entry name" value="AAA"/>
    <property type="match status" value="1"/>
</dbReference>
<keyword evidence="3" id="KW-0067">ATP-binding</keyword>
<dbReference type="EMBL" id="JAEHOD010000015">
    <property type="protein sequence ID" value="KAG2449179.1"/>
    <property type="molecule type" value="Genomic_DNA"/>
</dbReference>
<dbReference type="InterPro" id="IPR003593">
    <property type="entry name" value="AAA+_ATPase"/>
</dbReference>
<dbReference type="InterPro" id="IPR041569">
    <property type="entry name" value="AAA_lid_3"/>
</dbReference>
<dbReference type="OrthoDB" id="10251136at2759"/>
<evidence type="ECO:0000256" key="3">
    <source>
        <dbReference type="ARBA" id="ARBA00022840"/>
    </source>
</evidence>
<dbReference type="SMART" id="SM00382">
    <property type="entry name" value="AAA"/>
    <property type="match status" value="1"/>
</dbReference>
<sequence length="725" mass="75009">MDILLQLRALHFSADALPLGSDAQQHKALQMKCFLAAAGITESDPTHEAADAMLNAGAPARRERLWASFTHAAGVERDFCIPAGALAELDVSTAMLKASAMADLAEGTVAARDASIKAHTALLDYHSHQQQVAAQRAAAAAAAAAAAVATAAATSNAGNGSQPGFAPAGGVRPPGPQGPGRPGFRPPAQPGQPLLGQPHPTQQPGAPGPGPGFASHLGPEGGGARGPSAWQSGSASMPPGGAACSQAGAGLSRWAHGKRGAPDALSPPDDTDGGGAGGGGFGASGGGLGGFRTAKSQLVADCARKGQPPPSFVNQAPRTGLMRPQKAQKTGPGGGSSSVRGFVPPFVAKAVDGMNGGGGNGAGGGAGGEGGVESPYPAKLLDMLSERGLLSFDAEGGLVLPQKLAQLDPKIIEHVFNEVTDCSGGITWDDIAGQEAAKRLVQEMVVWPMLNPQLFTGARAPPRGLLLFGPPGTGKTLIGKAVAANICATFFSISASSLTSKWIGEGERMVRALFALAGLLSPSVIFIDEIDSLISARKSEGEHEASRRLKTQMLIELEGCDPSKDAERILLIGATNRPEELDEAARRRMPKQLYIPLPCEAARRQMLMRAFRAGSDILHSLTPADLDKVVERTAGYSGSDMKNLIQEACQGPVRDLFRQRGNVTNVAPSELRPVTLRDFQMACKAQKRTVADCEIERYIAYDASFGAKYVGDDPAAEGEEELEPW</sequence>
<feature type="compositionally biased region" description="Pro residues" evidence="4">
    <location>
        <begin position="173"/>
        <end position="190"/>
    </location>
</feature>
<dbReference type="FunFam" id="3.40.50.300:FF:000093">
    <property type="entry name" value="Fidgetin-like 1"/>
    <property type="match status" value="1"/>
</dbReference>
<keyword evidence="2" id="KW-0547">Nucleotide-binding</keyword>
<dbReference type="PANTHER" id="PTHR23074">
    <property type="entry name" value="AAA DOMAIN-CONTAINING"/>
    <property type="match status" value="1"/>
</dbReference>
<dbReference type="Gene3D" id="3.40.50.300">
    <property type="entry name" value="P-loop containing nucleotide triphosphate hydrolases"/>
    <property type="match status" value="1"/>
</dbReference>
<accession>A0A835WKZ9</accession>
<dbReference type="FunFam" id="1.10.8.60:FF:000022">
    <property type="entry name" value="Fidgetin like 1"/>
    <property type="match status" value="1"/>
</dbReference>
<feature type="region of interest" description="Disordered" evidence="4">
    <location>
        <begin position="155"/>
        <end position="281"/>
    </location>
</feature>
<dbReference type="GO" id="GO:0016887">
    <property type="term" value="F:ATP hydrolysis activity"/>
    <property type="evidence" value="ECO:0007669"/>
    <property type="project" value="InterPro"/>
</dbReference>
<dbReference type="AlphaFoldDB" id="A0A835WKZ9"/>
<evidence type="ECO:0000256" key="4">
    <source>
        <dbReference type="SAM" id="MobiDB-lite"/>
    </source>
</evidence>
<dbReference type="Proteomes" id="UP000613740">
    <property type="component" value="Unassembled WGS sequence"/>
</dbReference>
<protein>
    <recommendedName>
        <fullName evidence="5">AAA+ ATPase domain-containing protein</fullName>
    </recommendedName>
</protein>
<dbReference type="GO" id="GO:0005524">
    <property type="term" value="F:ATP binding"/>
    <property type="evidence" value="ECO:0007669"/>
    <property type="project" value="UniProtKB-KW"/>
</dbReference>
<dbReference type="InterPro" id="IPR003959">
    <property type="entry name" value="ATPase_AAA_core"/>
</dbReference>
<keyword evidence="7" id="KW-1185">Reference proteome</keyword>
<proteinExistence type="inferred from homology"/>
<feature type="compositionally biased region" description="Low complexity" evidence="4">
    <location>
        <begin position="191"/>
        <end position="205"/>
    </location>
</feature>
<evidence type="ECO:0000256" key="1">
    <source>
        <dbReference type="ARBA" id="ARBA00006914"/>
    </source>
</evidence>
<gene>
    <name evidence="6" type="ORF">HYH02_005926</name>
</gene>
<dbReference type="InterPro" id="IPR050304">
    <property type="entry name" value="MT-severing_AAA_ATPase"/>
</dbReference>
<comment type="similarity">
    <text evidence="1">Belongs to the AAA ATPase family.</text>
</comment>
<organism evidence="6 7">
    <name type="scientific">Chlamydomonas schloesseri</name>
    <dbReference type="NCBI Taxonomy" id="2026947"/>
    <lineage>
        <taxon>Eukaryota</taxon>
        <taxon>Viridiplantae</taxon>
        <taxon>Chlorophyta</taxon>
        <taxon>core chlorophytes</taxon>
        <taxon>Chlorophyceae</taxon>
        <taxon>CS clade</taxon>
        <taxon>Chlamydomonadales</taxon>
        <taxon>Chlamydomonadaceae</taxon>
        <taxon>Chlamydomonas</taxon>
    </lineage>
</organism>
<reference evidence="6" key="1">
    <citation type="journal article" date="2020" name="bioRxiv">
        <title>Comparative genomics of Chlamydomonas.</title>
        <authorList>
            <person name="Craig R.J."/>
            <person name="Hasan A.R."/>
            <person name="Ness R.W."/>
            <person name="Keightley P.D."/>
        </authorList>
    </citation>
    <scope>NUCLEOTIDE SEQUENCE</scope>
    <source>
        <strain evidence="6">CCAP 11/173</strain>
    </source>
</reference>